<feature type="compositionally biased region" description="Basic and acidic residues" evidence="1">
    <location>
        <begin position="34"/>
        <end position="55"/>
    </location>
</feature>
<name>A0A9N9AHQ0_9GLOM</name>
<organism evidence="2 3">
    <name type="scientific">Funneliformis caledonium</name>
    <dbReference type="NCBI Taxonomy" id="1117310"/>
    <lineage>
        <taxon>Eukaryota</taxon>
        <taxon>Fungi</taxon>
        <taxon>Fungi incertae sedis</taxon>
        <taxon>Mucoromycota</taxon>
        <taxon>Glomeromycotina</taxon>
        <taxon>Glomeromycetes</taxon>
        <taxon>Glomerales</taxon>
        <taxon>Glomeraceae</taxon>
        <taxon>Funneliformis</taxon>
    </lineage>
</organism>
<accession>A0A9N9AHQ0</accession>
<sequence>MTSNKKSIKRHILDRESSSNNEPPKNSNKSNKRNKSDVLKEQKNDRKQCDSRPNDPKFSNSDPDEKNHYQQKQQKPILIDVDKNDDQISMFIYIVIHFYKKY</sequence>
<proteinExistence type="predicted"/>
<feature type="compositionally biased region" description="Basic residues" evidence="1">
    <location>
        <begin position="1"/>
        <end position="10"/>
    </location>
</feature>
<gene>
    <name evidence="2" type="ORF">FCALED_LOCUS5267</name>
</gene>
<comment type="caution">
    <text evidence="2">The sequence shown here is derived from an EMBL/GenBank/DDBJ whole genome shotgun (WGS) entry which is preliminary data.</text>
</comment>
<reference evidence="2" key="1">
    <citation type="submission" date="2021-06" db="EMBL/GenBank/DDBJ databases">
        <authorList>
            <person name="Kallberg Y."/>
            <person name="Tangrot J."/>
            <person name="Rosling A."/>
        </authorList>
    </citation>
    <scope>NUCLEOTIDE SEQUENCE</scope>
    <source>
        <strain evidence="2">UK204</strain>
    </source>
</reference>
<dbReference type="Proteomes" id="UP000789570">
    <property type="component" value="Unassembled WGS sequence"/>
</dbReference>
<dbReference type="EMBL" id="CAJVPQ010001120">
    <property type="protein sequence ID" value="CAG8533012.1"/>
    <property type="molecule type" value="Genomic_DNA"/>
</dbReference>
<protein>
    <submittedName>
        <fullName evidence="2">2647_t:CDS:1</fullName>
    </submittedName>
</protein>
<evidence type="ECO:0000256" key="1">
    <source>
        <dbReference type="SAM" id="MobiDB-lite"/>
    </source>
</evidence>
<feature type="region of interest" description="Disordered" evidence="1">
    <location>
        <begin position="1"/>
        <end position="80"/>
    </location>
</feature>
<keyword evidence="3" id="KW-1185">Reference proteome</keyword>
<feature type="compositionally biased region" description="Low complexity" evidence="1">
    <location>
        <begin position="18"/>
        <end position="29"/>
    </location>
</feature>
<dbReference type="AlphaFoldDB" id="A0A9N9AHQ0"/>
<evidence type="ECO:0000313" key="2">
    <source>
        <dbReference type="EMBL" id="CAG8533012.1"/>
    </source>
</evidence>
<evidence type="ECO:0000313" key="3">
    <source>
        <dbReference type="Proteomes" id="UP000789570"/>
    </source>
</evidence>